<organism evidence="2 3">
    <name type="scientific">Nesidiocoris tenuis</name>
    <dbReference type="NCBI Taxonomy" id="355587"/>
    <lineage>
        <taxon>Eukaryota</taxon>
        <taxon>Metazoa</taxon>
        <taxon>Ecdysozoa</taxon>
        <taxon>Arthropoda</taxon>
        <taxon>Hexapoda</taxon>
        <taxon>Insecta</taxon>
        <taxon>Pterygota</taxon>
        <taxon>Neoptera</taxon>
        <taxon>Paraneoptera</taxon>
        <taxon>Hemiptera</taxon>
        <taxon>Heteroptera</taxon>
        <taxon>Panheteroptera</taxon>
        <taxon>Cimicomorpha</taxon>
        <taxon>Miridae</taxon>
        <taxon>Dicyphina</taxon>
        <taxon>Nesidiocoris</taxon>
    </lineage>
</organism>
<gene>
    <name evidence="2" type="ORF">NTEN_LOCUS4365</name>
</gene>
<accession>A0A6H5G6C3</accession>
<dbReference type="PROSITE" id="PS50245">
    <property type="entry name" value="CAP_GLY_2"/>
    <property type="match status" value="1"/>
</dbReference>
<feature type="domain" description="CAP-Gly" evidence="1">
    <location>
        <begin position="28"/>
        <end position="62"/>
    </location>
</feature>
<dbReference type="EMBL" id="CADCXU010006503">
    <property type="protein sequence ID" value="CAA9998071.1"/>
    <property type="molecule type" value="Genomic_DNA"/>
</dbReference>
<dbReference type="AlphaFoldDB" id="A0A6H5G6C3"/>
<dbReference type="InterPro" id="IPR036859">
    <property type="entry name" value="CAP-Gly_dom_sf"/>
</dbReference>
<feature type="non-terminal residue" evidence="2">
    <location>
        <position position="62"/>
    </location>
</feature>
<name>A0A6H5G6C3_9HEMI</name>
<dbReference type="SMART" id="SM01052">
    <property type="entry name" value="CAP_GLY"/>
    <property type="match status" value="1"/>
</dbReference>
<evidence type="ECO:0000313" key="3">
    <source>
        <dbReference type="Proteomes" id="UP000479000"/>
    </source>
</evidence>
<dbReference type="Proteomes" id="UP000479000">
    <property type="component" value="Unassembled WGS sequence"/>
</dbReference>
<sequence>MEDQNCRTPSVGQRIQVGDSRGTVMYVGPVPPTKGIWLGIDWDDPSRGKHDGVYDGQRYFQA</sequence>
<dbReference type="SUPFAM" id="SSF74924">
    <property type="entry name" value="Cap-Gly domain"/>
    <property type="match status" value="1"/>
</dbReference>
<dbReference type="InterPro" id="IPR000938">
    <property type="entry name" value="CAP-Gly_domain"/>
</dbReference>
<keyword evidence="3" id="KW-1185">Reference proteome</keyword>
<dbReference type="PROSITE" id="PS00845">
    <property type="entry name" value="CAP_GLY_1"/>
    <property type="match status" value="1"/>
</dbReference>
<reference evidence="2 3" key="1">
    <citation type="submission" date="2020-02" db="EMBL/GenBank/DDBJ databases">
        <authorList>
            <person name="Ferguson B K."/>
        </authorList>
    </citation>
    <scope>NUCLEOTIDE SEQUENCE [LARGE SCALE GENOMIC DNA]</scope>
</reference>
<dbReference type="Pfam" id="PF01302">
    <property type="entry name" value="CAP_GLY"/>
    <property type="match status" value="1"/>
</dbReference>
<proteinExistence type="predicted"/>
<protein>
    <recommendedName>
        <fullName evidence="1">CAP-Gly domain-containing protein</fullName>
    </recommendedName>
</protein>
<dbReference type="Gene3D" id="2.30.30.190">
    <property type="entry name" value="CAP Gly-rich-like domain"/>
    <property type="match status" value="1"/>
</dbReference>
<dbReference type="OrthoDB" id="5273213at2759"/>
<evidence type="ECO:0000259" key="1">
    <source>
        <dbReference type="PROSITE" id="PS50245"/>
    </source>
</evidence>
<evidence type="ECO:0000313" key="2">
    <source>
        <dbReference type="EMBL" id="CAA9998071.1"/>
    </source>
</evidence>